<dbReference type="SUPFAM" id="SSF47413">
    <property type="entry name" value="lambda repressor-like DNA-binding domains"/>
    <property type="match status" value="1"/>
</dbReference>
<dbReference type="PATRIC" id="fig|525365.8.peg.495"/>
<name>C2EQ75_9LACO</name>
<reference evidence="2 3" key="1">
    <citation type="submission" date="2009-01" db="EMBL/GenBank/DDBJ databases">
        <authorList>
            <person name="Qin X."/>
            <person name="Bachman B."/>
            <person name="Battles P."/>
            <person name="Bell A."/>
            <person name="Bess C."/>
            <person name="Bickham C."/>
            <person name="Chaboub L."/>
            <person name="Chen D."/>
            <person name="Coyle M."/>
            <person name="Deiros D.R."/>
            <person name="Dinh H."/>
            <person name="Forbes L."/>
            <person name="Fowler G."/>
            <person name="Francisco L."/>
            <person name="Fu Q."/>
            <person name="Gubbala S."/>
            <person name="Hale W."/>
            <person name="Han Y."/>
            <person name="Hemphill L."/>
            <person name="Highlander S.K."/>
            <person name="Hirani K."/>
            <person name="Hogues M."/>
            <person name="Jackson L."/>
            <person name="Jakkamsetti A."/>
            <person name="Javaid M."/>
            <person name="Jiang H."/>
            <person name="Korchina V."/>
            <person name="Kovar C."/>
            <person name="Lara F."/>
            <person name="Lee S."/>
            <person name="Mata R."/>
            <person name="Mathew T."/>
            <person name="Moen C."/>
            <person name="Morales K."/>
            <person name="Munidasa M."/>
            <person name="Nazareth L."/>
            <person name="Ngo R."/>
            <person name="Nguyen L."/>
            <person name="Okwuonu G."/>
            <person name="Ongeri F."/>
            <person name="Patil S."/>
            <person name="Petrosino J."/>
            <person name="Pham C."/>
            <person name="Pham P."/>
            <person name="Pu L.-L."/>
            <person name="Puazo M."/>
            <person name="Raj R."/>
            <person name="Reid J."/>
            <person name="Rouhana J."/>
            <person name="Saada N."/>
            <person name="Shang Y."/>
            <person name="Simmons D."/>
            <person name="Thornton R."/>
            <person name="Warren J."/>
            <person name="Weissenberger G."/>
            <person name="Zhang J."/>
            <person name="Zhang L."/>
            <person name="Zhou C."/>
            <person name="Zhu D."/>
            <person name="Muzny D."/>
            <person name="Worley K."/>
            <person name="Gibbs R."/>
        </authorList>
    </citation>
    <scope>NUCLEOTIDE SEQUENCE [LARGE SCALE GENOMIC DNA]</scope>
    <source>
        <strain evidence="2 3">DSM 16047</strain>
    </source>
</reference>
<dbReference type="InterPro" id="IPR001387">
    <property type="entry name" value="Cro/C1-type_HTH"/>
</dbReference>
<dbReference type="SMART" id="SM00530">
    <property type="entry name" value="HTH_XRE"/>
    <property type="match status" value="1"/>
</dbReference>
<dbReference type="STRING" id="525365.HMPREF0548_1821"/>
<dbReference type="InterPro" id="IPR010982">
    <property type="entry name" value="Lambda_DNA-bd_dom_sf"/>
</dbReference>
<evidence type="ECO:0000313" key="3">
    <source>
        <dbReference type="Proteomes" id="UP000005583"/>
    </source>
</evidence>
<proteinExistence type="predicted"/>
<keyword evidence="3" id="KW-1185">Reference proteome</keyword>
<evidence type="ECO:0000313" key="2">
    <source>
        <dbReference type="EMBL" id="EEJ71296.1"/>
    </source>
</evidence>
<gene>
    <name evidence="2" type="ORF">HMPREF0548_1821</name>
</gene>
<protein>
    <submittedName>
        <fullName evidence="2">DNA-binding helix-turn-helix protein</fullName>
    </submittedName>
</protein>
<dbReference type="GO" id="GO:0003677">
    <property type="term" value="F:DNA binding"/>
    <property type="evidence" value="ECO:0007669"/>
    <property type="project" value="UniProtKB-KW"/>
</dbReference>
<keyword evidence="2" id="KW-0238">DNA-binding</keyword>
<dbReference type="Proteomes" id="UP000005583">
    <property type="component" value="Unassembled WGS sequence"/>
</dbReference>
<dbReference type="HOGENOM" id="CLU_072045_9_0_9"/>
<dbReference type="EMBL" id="ACGU01000089">
    <property type="protein sequence ID" value="EEJ71296.1"/>
    <property type="molecule type" value="Genomic_DNA"/>
</dbReference>
<dbReference type="CDD" id="cd00093">
    <property type="entry name" value="HTH_XRE"/>
    <property type="match status" value="1"/>
</dbReference>
<dbReference type="RefSeq" id="WP_007127064.1">
    <property type="nucleotide sequence ID" value="NZ_AZFO01000016.1"/>
</dbReference>
<organism evidence="2 3">
    <name type="scientific">Lactobacillus ultunensis DSM 16047</name>
    <dbReference type="NCBI Taxonomy" id="525365"/>
    <lineage>
        <taxon>Bacteria</taxon>
        <taxon>Bacillati</taxon>
        <taxon>Bacillota</taxon>
        <taxon>Bacilli</taxon>
        <taxon>Lactobacillales</taxon>
        <taxon>Lactobacillaceae</taxon>
        <taxon>Lactobacillus</taxon>
    </lineage>
</organism>
<evidence type="ECO:0000259" key="1">
    <source>
        <dbReference type="PROSITE" id="PS50943"/>
    </source>
</evidence>
<dbReference type="Gene3D" id="1.10.260.40">
    <property type="entry name" value="lambda repressor-like DNA-binding domains"/>
    <property type="match status" value="1"/>
</dbReference>
<accession>C2EQ75</accession>
<dbReference type="eggNOG" id="ENOG5031AUJ">
    <property type="taxonomic scope" value="Bacteria"/>
</dbReference>
<comment type="caution">
    <text evidence="2">The sequence shown here is derived from an EMBL/GenBank/DDBJ whole genome shotgun (WGS) entry which is preliminary data.</text>
</comment>
<dbReference type="PROSITE" id="PS50943">
    <property type="entry name" value="HTH_CROC1"/>
    <property type="match status" value="1"/>
</dbReference>
<feature type="domain" description="HTH cro/C1-type" evidence="1">
    <location>
        <begin position="7"/>
        <end position="60"/>
    </location>
</feature>
<sequence length="204" mass="23619">MKIGEALKEERLRLGLSIRKMAQGIIDPTFYSRVERENRNIGAEALVKILFVHEINIEEFFEKIKDTYAPSEIIEKVALEDNICLAFNNHDVVKMRQYMQAVNQLDDEVLKLRVIVGIAYLENKIEHLSPEIVNRIYSELDENDELSRNINAIRLFTNVMPVLSDEQLNYLMNMLLTGASRIKDKTEKYDERIAITCTVAGKEK</sequence>
<dbReference type="AlphaFoldDB" id="C2EQ75"/>